<feature type="region of interest" description="Disordered" evidence="1">
    <location>
        <begin position="27"/>
        <end position="49"/>
    </location>
</feature>
<dbReference type="HOGENOM" id="CLU_1272993_0_0_1"/>
<evidence type="ECO:0000256" key="1">
    <source>
        <dbReference type="SAM" id="MobiDB-lite"/>
    </source>
</evidence>
<dbReference type="Proteomes" id="UP000014978">
    <property type="component" value="Unassembled WGS sequence"/>
</dbReference>
<keyword evidence="3" id="KW-1185">Reference proteome</keyword>
<reference evidence="3" key="1">
    <citation type="journal article" date="2013" name="PLoS Genet.">
        <title>The genome of Spraguea lophii and the basis of host-microsporidian interactions.</title>
        <authorList>
            <person name="Campbell S.E."/>
            <person name="Williams T.A."/>
            <person name="Yousuf A."/>
            <person name="Soanes D.M."/>
            <person name="Paszkiewicz K.H."/>
            <person name="Williams B.A.P."/>
        </authorList>
    </citation>
    <scope>NUCLEOTIDE SEQUENCE [LARGE SCALE GENOMIC DNA]</scope>
    <source>
        <strain evidence="3">42_110</strain>
    </source>
</reference>
<organism evidence="2 3">
    <name type="scientific">Spraguea lophii (strain 42_110)</name>
    <name type="common">Microsporidian parasite</name>
    <dbReference type="NCBI Taxonomy" id="1358809"/>
    <lineage>
        <taxon>Eukaryota</taxon>
        <taxon>Fungi</taxon>
        <taxon>Fungi incertae sedis</taxon>
        <taxon>Microsporidia</taxon>
        <taxon>Spragueidae</taxon>
        <taxon>Spraguea</taxon>
    </lineage>
</organism>
<evidence type="ECO:0000313" key="2">
    <source>
        <dbReference type="EMBL" id="EPR78880.1"/>
    </source>
</evidence>
<protein>
    <submittedName>
        <fullName evidence="2">Uncharacterized protein</fullName>
    </submittedName>
</protein>
<accession>S7W7N3</accession>
<proteinExistence type="predicted"/>
<gene>
    <name evidence="2" type="ORF">SLOPH_984</name>
</gene>
<comment type="caution">
    <text evidence="2">The sequence shown here is derived from an EMBL/GenBank/DDBJ whole genome shotgun (WGS) entry which is preliminary data.</text>
</comment>
<dbReference type="EMBL" id="ATCN01000506">
    <property type="protein sequence ID" value="EPR78880.1"/>
    <property type="molecule type" value="Genomic_DNA"/>
</dbReference>
<evidence type="ECO:0000313" key="3">
    <source>
        <dbReference type="Proteomes" id="UP000014978"/>
    </source>
</evidence>
<name>S7W7N3_SPRLO</name>
<feature type="compositionally biased region" description="Basic and acidic residues" evidence="1">
    <location>
        <begin position="32"/>
        <end position="49"/>
    </location>
</feature>
<dbReference type="VEuPathDB" id="MicrosporidiaDB:SLOPH_984"/>
<dbReference type="InParanoid" id="S7W7N3"/>
<sequence length="217" mass="26000">MLENQEKEIRPEETHKRKIEIIENQKNIENAEESKEIENNDNINEKDEDLSGDHERLIYTGKRIYIPTIEQYDISLETETQIFKKFNEKNNKLCDLESDAFYHNVQCVDTPSITQLSNDKFLDRNLKCIAMRKFSDYILKEVKERNFMLNKIIGINYHKKNKKFKLLAKDYVTRNVQIVKSLIKLRERIVSIYRDSEKTYNYFYVAKQTSKVVKTLK</sequence>
<dbReference type="AlphaFoldDB" id="S7W7N3"/>